<dbReference type="Pfam" id="PF11887">
    <property type="entry name" value="Mce4_CUP1"/>
    <property type="match status" value="1"/>
</dbReference>
<dbReference type="Pfam" id="PF02470">
    <property type="entry name" value="MlaD"/>
    <property type="match status" value="1"/>
</dbReference>
<feature type="transmembrane region" description="Helical" evidence="2">
    <location>
        <begin position="15"/>
        <end position="35"/>
    </location>
</feature>
<dbReference type="AlphaFoldDB" id="A0AAT9HUZ7"/>
<dbReference type="EMBL" id="AP035768">
    <property type="protein sequence ID" value="BFO21193.1"/>
    <property type="molecule type" value="Genomic_DNA"/>
</dbReference>
<dbReference type="InterPro" id="IPR024516">
    <property type="entry name" value="Mce_C"/>
</dbReference>
<organism evidence="5">
    <name type="scientific">Streptomyces haneummycinicus</name>
    <dbReference type="NCBI Taxonomy" id="3074435"/>
    <lineage>
        <taxon>Bacteria</taxon>
        <taxon>Bacillati</taxon>
        <taxon>Actinomycetota</taxon>
        <taxon>Actinomycetes</taxon>
        <taxon>Kitasatosporales</taxon>
        <taxon>Streptomycetaceae</taxon>
        <taxon>Streptomyces</taxon>
    </lineage>
</organism>
<reference evidence="5" key="1">
    <citation type="submission" date="2024-06" db="EMBL/GenBank/DDBJ databases">
        <authorList>
            <consortium name="consrtm"/>
            <person name="Uemura M."/>
            <person name="Terahara T."/>
        </authorList>
    </citation>
    <scope>NUCLEOTIDE SEQUENCE</scope>
    <source>
        <strain evidence="5">KM77-8</strain>
    </source>
</reference>
<name>A0AAT9HUZ7_9ACTN</name>
<keyword evidence="2" id="KW-0472">Membrane</keyword>
<proteinExistence type="predicted"/>
<dbReference type="InterPro" id="IPR052336">
    <property type="entry name" value="MlaD_Phospholipid_Transporter"/>
</dbReference>
<feature type="domain" description="Mce/MlaD" evidence="3">
    <location>
        <begin position="43"/>
        <end position="116"/>
    </location>
</feature>
<evidence type="ECO:0000256" key="2">
    <source>
        <dbReference type="SAM" id="Phobius"/>
    </source>
</evidence>
<dbReference type="InterPro" id="IPR005693">
    <property type="entry name" value="Mce"/>
</dbReference>
<feature type="compositionally biased region" description="Basic residues" evidence="1">
    <location>
        <begin position="362"/>
        <end position="391"/>
    </location>
</feature>
<dbReference type="GO" id="GO:0005576">
    <property type="term" value="C:extracellular region"/>
    <property type="evidence" value="ECO:0007669"/>
    <property type="project" value="TreeGrafter"/>
</dbReference>
<dbReference type="PANTHER" id="PTHR33371">
    <property type="entry name" value="INTERMEMBRANE PHOSPHOLIPID TRANSPORT SYSTEM BINDING PROTEIN MLAD-RELATED"/>
    <property type="match status" value="1"/>
</dbReference>
<reference evidence="5" key="2">
    <citation type="submission" date="2024-07" db="EMBL/GenBank/DDBJ databases">
        <title>Streptomyces haneummycinica sp. nov., a new antibiotic-producing actinobacterium isolated from marine sediment.</title>
        <authorList>
            <person name="Uemura M."/>
            <person name="Hamada M."/>
            <person name="Hirano S."/>
            <person name="Kobayashi K."/>
            <person name="Ohshiro T."/>
            <person name="Kobayashi T."/>
            <person name="Terahara T."/>
        </authorList>
    </citation>
    <scope>NUCLEOTIDE SEQUENCE</scope>
    <source>
        <strain evidence="5">KM77-8</strain>
    </source>
</reference>
<sequence length="426" mass="46117">MRRPQLKPVKERDPVAVGVAGLVLITLIGLLAYHVDRLPFGGGTTYSADFSEAAGLGEGDEVRIAGVKVGRVTGVGLDGAKVKVTFEVEDAWLGDRTTAAIAIKTVLGDKYLALDPLGSGRQDPGSRIPLTRTTSPYDVTQAFQDLSGTVDDLDTRRLAESFRTISDTFENSPPHVRKAATGLSDLSRTISKRDAKLAELLKGSATFTKTLEDRKSSFETLIEDGGPLLGELRDRRTAIRALLKGSRELGSELGGLVEDNEKQLGPTLKALGRVTTVLEKNNTQLGKTLALVGPYYRLVGNTVGNGRWFDSYLCGVVPRDYLPAASRPETGCLPPEQPAAAWGAVNDDPTPKDPHRGPRPPGARRRRPRRRPGPRRRRHPPHRLLRPRHRCLPGVRSAHPRRTGRRGGVGAPAGHHGPGRPAPRRG</sequence>
<gene>
    <name evidence="5" type="ORF">SHKM778_75810</name>
</gene>
<feature type="region of interest" description="Disordered" evidence="1">
    <location>
        <begin position="328"/>
        <end position="426"/>
    </location>
</feature>
<dbReference type="PANTHER" id="PTHR33371:SF18">
    <property type="entry name" value="MCE-FAMILY PROTEIN MCE3C"/>
    <property type="match status" value="1"/>
</dbReference>
<evidence type="ECO:0000313" key="5">
    <source>
        <dbReference type="EMBL" id="BFO21193.1"/>
    </source>
</evidence>
<evidence type="ECO:0000259" key="4">
    <source>
        <dbReference type="Pfam" id="PF11887"/>
    </source>
</evidence>
<keyword evidence="2" id="KW-1133">Transmembrane helix</keyword>
<evidence type="ECO:0000256" key="1">
    <source>
        <dbReference type="SAM" id="MobiDB-lite"/>
    </source>
</evidence>
<accession>A0AAT9HUZ7</accession>
<evidence type="ECO:0000259" key="3">
    <source>
        <dbReference type="Pfam" id="PF02470"/>
    </source>
</evidence>
<dbReference type="InterPro" id="IPR003399">
    <property type="entry name" value="Mce/MlaD"/>
</dbReference>
<dbReference type="NCBIfam" id="TIGR00996">
    <property type="entry name" value="Mtu_fam_mce"/>
    <property type="match status" value="1"/>
</dbReference>
<dbReference type="PRINTS" id="PR01782">
    <property type="entry name" value="MCEVIRFACTOR"/>
</dbReference>
<feature type="domain" description="Mammalian cell entry C-terminal" evidence="4">
    <location>
        <begin position="124"/>
        <end position="304"/>
    </location>
</feature>
<keyword evidence="2" id="KW-0812">Transmembrane</keyword>
<protein>
    <submittedName>
        <fullName evidence="5">MCE family protein</fullName>
    </submittedName>
</protein>